<feature type="compositionally biased region" description="Polar residues" evidence="5">
    <location>
        <begin position="351"/>
        <end position="361"/>
    </location>
</feature>
<dbReference type="PROSITE" id="PS50199">
    <property type="entry name" value="ZF_RANBP2_2"/>
    <property type="match status" value="1"/>
</dbReference>
<feature type="region of interest" description="Disordered" evidence="5">
    <location>
        <begin position="349"/>
        <end position="417"/>
    </location>
</feature>
<sequence>MSWIRGIASRIPIINRAVGPSSGRKRSRDVLIEEDSIPLENVHEEEERRPVQEAWIRTRDEAPKRLRFDEQVIRHSPRVWDEDDDAHFYNPPPSTARKRRSTPYPRRRYYEEEDDIEPFANTTPFSIRRTEEISSGRRFSELGPYPLVQSASKRRASESVLFSPSSSATSTRRPDSAKIARKILDTLAEISAPRDQSIIEPVPFLSLDVAPASPVIMPQEDTKIQDESEDDEQGEFTFGKVPRSEIPTTSGIVSPHFLFASAIDDDFEDDESEDDEEVVILDKAIPKEKEKIVPAPASNKPFTFMDTKSPTQSGWGDMFKPPPGSWKCEQCLVRNEAKAEKCVSCEAPRPNMQQKQPSSAGATPFSKKKESNNDDSSTIKSVSFADTNGGNTSIKSGAFLFSPSTQKSSREEEIPQQKIQVSFGDEKNKSSFEQIAKATDGTPIFTFGATEPNQGAFRFGGSTPAPAGTEEKKKDITTTTAPSFGLSTNKIVSFSETSSAPAPAAPQNRAPFTFGATSSAVIAPAPSIAQADDKEVKPSIINFGASTANNNNGTTSFSFGSGVSTNNIPTPAESKSAFSFSTTGTTSTAFNATTTAKNDIAIGNESKPTNDFGSNNINTVPIFGNASEKSSLFSFGSTTHATAPAPAASATTPLFSFGSSGQSTNKISGKEDKPGSFSFGQQQSVVPAFGSATSNPPAGNTSGFSFGQTPSTPFTTNAQTTDAAPPPPPEMDMATSPPGSGFHGGAAPPQQSSGSIFGGSTTPFSSTNTNAPPTFGASQLAAPQSTSVVPGNFTFGASQLISGNVFPASGLGSTLNTQEFVA</sequence>
<dbReference type="SUPFAM" id="SSF90209">
    <property type="entry name" value="Ran binding protein zinc finger-like"/>
    <property type="match status" value="1"/>
</dbReference>
<organism evidence="7">
    <name type="scientific">Aureoumbra lagunensis</name>
    <dbReference type="NCBI Taxonomy" id="44058"/>
    <lineage>
        <taxon>Eukaryota</taxon>
        <taxon>Sar</taxon>
        <taxon>Stramenopiles</taxon>
        <taxon>Ochrophyta</taxon>
        <taxon>Pelagophyceae</taxon>
        <taxon>Pelagomonadales</taxon>
        <taxon>Aureoumbra</taxon>
    </lineage>
</organism>
<reference evidence="7" key="1">
    <citation type="submission" date="2021-01" db="EMBL/GenBank/DDBJ databases">
        <authorList>
            <person name="Corre E."/>
            <person name="Pelletier E."/>
            <person name="Niang G."/>
            <person name="Scheremetjew M."/>
            <person name="Finn R."/>
            <person name="Kale V."/>
            <person name="Holt S."/>
            <person name="Cochrane G."/>
            <person name="Meng A."/>
            <person name="Brown T."/>
            <person name="Cohen L."/>
        </authorList>
    </citation>
    <scope>NUCLEOTIDE SEQUENCE</scope>
    <source>
        <strain evidence="7">CCMP1510</strain>
    </source>
</reference>
<protein>
    <recommendedName>
        <fullName evidence="6">RanBP2-type domain-containing protein</fullName>
    </recommendedName>
</protein>
<evidence type="ECO:0000259" key="6">
    <source>
        <dbReference type="PROSITE" id="PS50199"/>
    </source>
</evidence>
<feature type="compositionally biased region" description="Polar residues" evidence="5">
    <location>
        <begin position="691"/>
        <end position="714"/>
    </location>
</feature>
<evidence type="ECO:0000256" key="5">
    <source>
        <dbReference type="SAM" id="MobiDB-lite"/>
    </source>
</evidence>
<feature type="region of interest" description="Disordered" evidence="5">
    <location>
        <begin position="691"/>
        <end position="778"/>
    </location>
</feature>
<feature type="compositionally biased region" description="Polar residues" evidence="5">
    <location>
        <begin position="378"/>
        <end position="395"/>
    </location>
</feature>
<accession>A0A7S3K1U3</accession>
<gene>
    <name evidence="7" type="ORF">ALAG00032_LOCUS12930</name>
</gene>
<dbReference type="InterPro" id="IPR036443">
    <property type="entry name" value="Znf_RanBP2_sf"/>
</dbReference>
<feature type="domain" description="RanBP2-type" evidence="6">
    <location>
        <begin position="322"/>
        <end position="351"/>
    </location>
</feature>
<keyword evidence="3" id="KW-0862">Zinc</keyword>
<dbReference type="PROSITE" id="PS01358">
    <property type="entry name" value="ZF_RANBP2_1"/>
    <property type="match status" value="1"/>
</dbReference>
<feature type="region of interest" description="Disordered" evidence="5">
    <location>
        <begin position="82"/>
        <end position="104"/>
    </location>
</feature>
<dbReference type="FunFam" id="4.10.1060.10:FF:000003">
    <property type="entry name" value="E3 SUMO-protein ligase RanBP2"/>
    <property type="match status" value="1"/>
</dbReference>
<evidence type="ECO:0000256" key="4">
    <source>
        <dbReference type="PROSITE-ProRule" id="PRU00322"/>
    </source>
</evidence>
<dbReference type="SMART" id="SM00547">
    <property type="entry name" value="ZnF_RBZ"/>
    <property type="match status" value="1"/>
</dbReference>
<dbReference type="GO" id="GO:0008270">
    <property type="term" value="F:zinc ion binding"/>
    <property type="evidence" value="ECO:0007669"/>
    <property type="project" value="UniProtKB-KW"/>
</dbReference>
<proteinExistence type="predicted"/>
<dbReference type="Gene3D" id="4.10.1060.10">
    <property type="entry name" value="Zinc finger, RanBP2-type"/>
    <property type="match status" value="1"/>
</dbReference>
<evidence type="ECO:0000256" key="2">
    <source>
        <dbReference type="ARBA" id="ARBA00022771"/>
    </source>
</evidence>
<evidence type="ECO:0000256" key="3">
    <source>
        <dbReference type="ARBA" id="ARBA00022833"/>
    </source>
</evidence>
<feature type="compositionally biased region" description="Polar residues" evidence="5">
    <location>
        <begin position="749"/>
        <end position="772"/>
    </location>
</feature>
<dbReference type="AlphaFoldDB" id="A0A7S3K1U3"/>
<keyword evidence="1" id="KW-0479">Metal-binding</keyword>
<evidence type="ECO:0000313" key="7">
    <source>
        <dbReference type="EMBL" id="CAE0372147.1"/>
    </source>
</evidence>
<dbReference type="InterPro" id="IPR001876">
    <property type="entry name" value="Znf_RanBP2"/>
</dbReference>
<keyword evidence="2 4" id="KW-0863">Zinc-finger</keyword>
<dbReference type="Pfam" id="PF00641">
    <property type="entry name" value="Zn_ribbon_RanBP"/>
    <property type="match status" value="1"/>
</dbReference>
<evidence type="ECO:0000256" key="1">
    <source>
        <dbReference type="ARBA" id="ARBA00022723"/>
    </source>
</evidence>
<feature type="region of interest" description="Disordered" evidence="5">
    <location>
        <begin position="156"/>
        <end position="176"/>
    </location>
</feature>
<name>A0A7S3K1U3_9STRA</name>
<dbReference type="EMBL" id="HBIJ01019765">
    <property type="protein sequence ID" value="CAE0372147.1"/>
    <property type="molecule type" value="Transcribed_RNA"/>
</dbReference>